<dbReference type="Pfam" id="PF01551">
    <property type="entry name" value="Peptidase_M23"/>
    <property type="match status" value="1"/>
</dbReference>
<feature type="region of interest" description="Disordered" evidence="2">
    <location>
        <begin position="233"/>
        <end position="270"/>
    </location>
</feature>
<evidence type="ECO:0000256" key="1">
    <source>
        <dbReference type="ARBA" id="ARBA00022729"/>
    </source>
</evidence>
<dbReference type="GO" id="GO:0004222">
    <property type="term" value="F:metalloendopeptidase activity"/>
    <property type="evidence" value="ECO:0007669"/>
    <property type="project" value="TreeGrafter"/>
</dbReference>
<evidence type="ECO:0000256" key="2">
    <source>
        <dbReference type="SAM" id="MobiDB-lite"/>
    </source>
</evidence>
<accession>A0A3D9L8E2</accession>
<keyword evidence="5" id="KW-0378">Hydrolase</keyword>
<dbReference type="AlphaFoldDB" id="A0A3D9L8E2"/>
<dbReference type="RefSeq" id="WP_115930894.1">
    <property type="nucleotide sequence ID" value="NZ_QREH01000001.1"/>
</dbReference>
<feature type="chain" id="PRO_5017626313" evidence="3">
    <location>
        <begin position="30"/>
        <end position="509"/>
    </location>
</feature>
<dbReference type="PANTHER" id="PTHR21666:SF289">
    <property type="entry name" value="L-ALA--D-GLU ENDOPEPTIDASE"/>
    <property type="match status" value="1"/>
</dbReference>
<name>A0A3D9L8E2_9MICC</name>
<feature type="domain" description="M23ase beta-sheet core" evidence="4">
    <location>
        <begin position="406"/>
        <end position="505"/>
    </location>
</feature>
<evidence type="ECO:0000313" key="5">
    <source>
        <dbReference type="EMBL" id="REE02629.1"/>
    </source>
</evidence>
<dbReference type="PANTHER" id="PTHR21666">
    <property type="entry name" value="PEPTIDASE-RELATED"/>
    <property type="match status" value="1"/>
</dbReference>
<dbReference type="OrthoDB" id="1099523at2"/>
<comment type="caution">
    <text evidence="5">The sequence shown here is derived from an EMBL/GenBank/DDBJ whole genome shotgun (WGS) entry which is preliminary data.</text>
</comment>
<organism evidence="5 6">
    <name type="scientific">Citricoccus muralis</name>
    <dbReference type="NCBI Taxonomy" id="169134"/>
    <lineage>
        <taxon>Bacteria</taxon>
        <taxon>Bacillati</taxon>
        <taxon>Actinomycetota</taxon>
        <taxon>Actinomycetes</taxon>
        <taxon>Micrococcales</taxon>
        <taxon>Micrococcaceae</taxon>
        <taxon>Citricoccus</taxon>
    </lineage>
</organism>
<dbReference type="Gene3D" id="2.70.70.10">
    <property type="entry name" value="Glucose Permease (Domain IIA)"/>
    <property type="match status" value="1"/>
</dbReference>
<evidence type="ECO:0000259" key="4">
    <source>
        <dbReference type="Pfam" id="PF01551"/>
    </source>
</evidence>
<proteinExistence type="predicted"/>
<dbReference type="EMBL" id="QREH01000001">
    <property type="protein sequence ID" value="REE02629.1"/>
    <property type="molecule type" value="Genomic_DNA"/>
</dbReference>
<dbReference type="InterPro" id="IPR050570">
    <property type="entry name" value="Cell_wall_metabolism_enzyme"/>
</dbReference>
<feature type="compositionally biased region" description="Basic and acidic residues" evidence="2">
    <location>
        <begin position="348"/>
        <end position="362"/>
    </location>
</feature>
<reference evidence="5 6" key="1">
    <citation type="submission" date="2018-07" db="EMBL/GenBank/DDBJ databases">
        <title>Sequencing the genomes of 1000 actinobacteria strains.</title>
        <authorList>
            <person name="Klenk H.-P."/>
        </authorList>
    </citation>
    <scope>NUCLEOTIDE SEQUENCE [LARGE SCALE GENOMIC DNA]</scope>
    <source>
        <strain evidence="5 6">DSM 14442</strain>
    </source>
</reference>
<dbReference type="SUPFAM" id="SSF57997">
    <property type="entry name" value="Tropomyosin"/>
    <property type="match status" value="1"/>
</dbReference>
<feature type="compositionally biased region" description="Basic and acidic residues" evidence="2">
    <location>
        <begin position="233"/>
        <end position="251"/>
    </location>
</feature>
<dbReference type="SUPFAM" id="SSF51261">
    <property type="entry name" value="Duplicated hybrid motif"/>
    <property type="match status" value="1"/>
</dbReference>
<evidence type="ECO:0000256" key="3">
    <source>
        <dbReference type="SAM" id="SignalP"/>
    </source>
</evidence>
<evidence type="ECO:0000313" key="6">
    <source>
        <dbReference type="Proteomes" id="UP000256727"/>
    </source>
</evidence>
<dbReference type="Gene3D" id="1.10.287.1490">
    <property type="match status" value="1"/>
</dbReference>
<dbReference type="InterPro" id="IPR011055">
    <property type="entry name" value="Dup_hybrid_motif"/>
</dbReference>
<gene>
    <name evidence="5" type="ORF">C8E99_0404</name>
</gene>
<sequence length="509" mass="54444">MKRRRLSRAIVGAGLVTFLTLSMGGTATAQDSIDDLQRQIEQAERQQSELDEEIGNLGGEQSDLKERQGDLDASLEGLDADIADKIRELNSLQDQLPGAQDALTAAEGQVSAAAAEVQSLNERVRQAESSRSEILAEIAASEQELDAASAEIGQIANQAYKQGGVSSDLAFILGMSDSSLPDAMGLANQAMRIQNSRISTVSQSKSTDVNAEVRLAAVETEIRDLRAQAEEALQREEQARDEAAAAKRELDQMVSTTSELTDELKAQRPQIQAQIDANRAAQDQVNEQIAERQRALTAQAGKASDLQEQHRAAVAEAERKRREAEEAARKARQASAANRAAAQASADQAEREASAAEDRASEAEEAASTSSSWGLQWPLNTYITSGFGWRPTPSGTFDYGGAGGYVHTGMDFGGGCGLPIRASADGEVWNADWAVWTSGKRVVISHGVVNGRALATKYHHMTRYIVSPGQNVKRGEIIGYTGTTGNSTGCHLHFETILDGQAVNPAGLL</sequence>
<feature type="region of interest" description="Disordered" evidence="2">
    <location>
        <begin position="296"/>
        <end position="372"/>
    </location>
</feature>
<protein>
    <submittedName>
        <fullName evidence="5">Murein DD-endopeptidase MepM/ murein hydrolase activator NlpD</fullName>
    </submittedName>
</protein>
<feature type="compositionally biased region" description="Basic and acidic residues" evidence="2">
    <location>
        <begin position="305"/>
        <end position="329"/>
    </location>
</feature>
<dbReference type="InterPro" id="IPR016047">
    <property type="entry name" value="M23ase_b-sheet_dom"/>
</dbReference>
<feature type="signal peptide" evidence="3">
    <location>
        <begin position="1"/>
        <end position="29"/>
    </location>
</feature>
<feature type="compositionally biased region" description="Low complexity" evidence="2">
    <location>
        <begin position="333"/>
        <end position="347"/>
    </location>
</feature>
<dbReference type="CDD" id="cd12797">
    <property type="entry name" value="M23_peptidase"/>
    <property type="match status" value="1"/>
</dbReference>
<dbReference type="Proteomes" id="UP000256727">
    <property type="component" value="Unassembled WGS sequence"/>
</dbReference>
<keyword evidence="6" id="KW-1185">Reference proteome</keyword>
<feature type="region of interest" description="Disordered" evidence="2">
    <location>
        <begin position="43"/>
        <end position="67"/>
    </location>
</feature>
<keyword evidence="1 3" id="KW-0732">Signal</keyword>